<dbReference type="Pfam" id="PF10355">
    <property type="entry name" value="Ytp1"/>
    <property type="match status" value="1"/>
</dbReference>
<feature type="transmembrane region" description="Helical" evidence="1">
    <location>
        <begin position="268"/>
        <end position="285"/>
    </location>
</feature>
<keyword evidence="1" id="KW-0472">Membrane</keyword>
<proteinExistence type="predicted"/>
<feature type="transmembrane region" description="Helical" evidence="1">
    <location>
        <begin position="369"/>
        <end position="390"/>
    </location>
</feature>
<dbReference type="Pfam" id="PF10348">
    <property type="entry name" value="DUF2427"/>
    <property type="match status" value="1"/>
</dbReference>
<keyword evidence="1" id="KW-0812">Transmembrane</keyword>
<feature type="domain" description="DUF2427" evidence="3">
    <location>
        <begin position="24"/>
        <end position="121"/>
    </location>
</feature>
<feature type="transmembrane region" description="Helical" evidence="1">
    <location>
        <begin position="104"/>
        <end position="122"/>
    </location>
</feature>
<dbReference type="Proteomes" id="UP000095023">
    <property type="component" value="Unassembled WGS sequence"/>
</dbReference>
<gene>
    <name evidence="5" type="ORF">CANCADRAFT_20917</name>
</gene>
<dbReference type="CDD" id="cd08760">
    <property type="entry name" value="Cyt_b561_FRRS1_like"/>
    <property type="match status" value="1"/>
</dbReference>
<dbReference type="PANTHER" id="PTHR31685:SF2">
    <property type="entry name" value="PROTEIN YTP1"/>
    <property type="match status" value="1"/>
</dbReference>
<feature type="transmembrane region" description="Helical" evidence="1">
    <location>
        <begin position="65"/>
        <end position="84"/>
    </location>
</feature>
<reference evidence="6" key="1">
    <citation type="submission" date="2016-02" db="EMBL/GenBank/DDBJ databases">
        <title>Comparative genomics of biotechnologically important yeasts.</title>
        <authorList>
            <consortium name="DOE Joint Genome Institute"/>
            <person name="Riley R."/>
            <person name="Haridas S."/>
            <person name="Wolfe K.H."/>
            <person name="Lopes M.R."/>
            <person name="Hittinger C.T."/>
            <person name="Goker M."/>
            <person name="Salamov A."/>
            <person name="Wisecaver J."/>
            <person name="Long T.M."/>
            <person name="Aerts A.L."/>
            <person name="Barry K."/>
            <person name="Choi C."/>
            <person name="Clum A."/>
            <person name="Coughlan A.Y."/>
            <person name="Deshpande S."/>
            <person name="Douglass A.P."/>
            <person name="Hanson S.J."/>
            <person name="Klenk H.-P."/>
            <person name="Labutti K."/>
            <person name="Lapidus A."/>
            <person name="Lindquist E."/>
            <person name="Lipzen A."/>
            <person name="Meier-Kolthoff J.P."/>
            <person name="Ohm R.A."/>
            <person name="Otillar R.P."/>
            <person name="Pangilinan J."/>
            <person name="Peng Y."/>
            <person name="Rokas A."/>
            <person name="Rosa C.A."/>
            <person name="Scheuner C."/>
            <person name="Sibirny A.A."/>
            <person name="Slot J.C."/>
            <person name="Stielow J.B."/>
            <person name="Sun H."/>
            <person name="Kurtzman C.P."/>
            <person name="Blackwell M."/>
            <person name="Jeffries T.W."/>
            <person name="Grigoriev I.V."/>
        </authorList>
    </citation>
    <scope>NUCLEOTIDE SEQUENCE [LARGE SCALE GENOMIC DNA]</scope>
    <source>
        <strain evidence="6">NRRL Y-17796</strain>
    </source>
</reference>
<feature type="chain" id="PRO_5012995105" description="Protein YTP1-like C-terminal domain-containing protein" evidence="2">
    <location>
        <begin position="16"/>
        <end position="431"/>
    </location>
</feature>
<evidence type="ECO:0000256" key="2">
    <source>
        <dbReference type="SAM" id="SignalP"/>
    </source>
</evidence>
<keyword evidence="6" id="KW-1185">Reference proteome</keyword>
<feature type="transmembrane region" description="Helical" evidence="1">
    <location>
        <begin position="174"/>
        <end position="197"/>
    </location>
</feature>
<keyword evidence="2" id="KW-0732">Signal</keyword>
<name>A0A1E4TLT5_9ASCO</name>
<dbReference type="EMBL" id="KV453841">
    <property type="protein sequence ID" value="ODV92687.1"/>
    <property type="molecule type" value="Genomic_DNA"/>
</dbReference>
<dbReference type="AlphaFoldDB" id="A0A1E4TLT5"/>
<evidence type="ECO:0000313" key="6">
    <source>
        <dbReference type="Proteomes" id="UP000095023"/>
    </source>
</evidence>
<evidence type="ECO:0000259" key="4">
    <source>
        <dbReference type="Pfam" id="PF10355"/>
    </source>
</evidence>
<dbReference type="PANTHER" id="PTHR31685">
    <property type="entry name" value="INTEGRAL MEMBRANE PROTEIN (AFU_ORTHOLOGUE AFUA_6G12730)-RELATED"/>
    <property type="match status" value="1"/>
</dbReference>
<sequence>MYPLQWLLLAGLSWAHEHHVDLPPNEYTTDAPLDVILWIHIAFMTLSFAILFPIGMVLGLARNRFHAPVQITAISLVIVAYFLGHHHKGRQFKSNIHSQFVPTVMLMIIIQGVLGVFLKLHIERGPLGKVRPPLAFVHSWLGKLCIPLVGYVQMGFGVITSLGFCHGVHLGQCLAHGIMGSAFIGYGCVLAVMMYVGQPLLRRTGRPQEFYDSWVILAWGIVNTFTEHRWGQPWSHGDYQHTSMGIVWWCGGILGVFLSMYNSNRRSLIPAIIIIVTGWSMSVHHQNLEISTRIHAMFGYVLMSAGLCRIIEISFVLKDAPAPEYDQIKSFQHLTPFFLVTSGVMFMGANEEQLILLDAKGVGHSSYTLILFSFGFIAYFLILLFINLYIKCSGPNKEATEYTRASAVEEFELSSLADSLEGDHEDEIETR</sequence>
<feature type="transmembrane region" description="Helical" evidence="1">
    <location>
        <begin position="134"/>
        <end position="154"/>
    </location>
</feature>
<accession>A0A1E4TLT5</accession>
<dbReference type="InterPro" id="IPR018825">
    <property type="entry name" value="DUF2427"/>
</dbReference>
<feature type="transmembrane region" description="Helical" evidence="1">
    <location>
        <begin position="209"/>
        <end position="226"/>
    </location>
</feature>
<protein>
    <recommendedName>
        <fullName evidence="7">Protein YTP1-like C-terminal domain-containing protein</fullName>
    </recommendedName>
</protein>
<feature type="domain" description="Protein YTP1-like C-terminal" evidence="4">
    <location>
        <begin position="150"/>
        <end position="388"/>
    </location>
</feature>
<dbReference type="OrthoDB" id="4137487at2759"/>
<dbReference type="InterPro" id="IPR018827">
    <property type="entry name" value="YTP1_C"/>
</dbReference>
<feature type="transmembrane region" description="Helical" evidence="1">
    <location>
        <begin position="35"/>
        <end position="58"/>
    </location>
</feature>
<evidence type="ECO:0000313" key="5">
    <source>
        <dbReference type="EMBL" id="ODV92687.1"/>
    </source>
</evidence>
<feature type="transmembrane region" description="Helical" evidence="1">
    <location>
        <begin position="246"/>
        <end position="261"/>
    </location>
</feature>
<organism evidence="5 6">
    <name type="scientific">Tortispora caseinolytica NRRL Y-17796</name>
    <dbReference type="NCBI Taxonomy" id="767744"/>
    <lineage>
        <taxon>Eukaryota</taxon>
        <taxon>Fungi</taxon>
        <taxon>Dikarya</taxon>
        <taxon>Ascomycota</taxon>
        <taxon>Saccharomycotina</taxon>
        <taxon>Trigonopsidomycetes</taxon>
        <taxon>Trigonopsidales</taxon>
        <taxon>Trigonopsidaceae</taxon>
        <taxon>Tortispora</taxon>
    </lineage>
</organism>
<evidence type="ECO:0000259" key="3">
    <source>
        <dbReference type="Pfam" id="PF10348"/>
    </source>
</evidence>
<feature type="transmembrane region" description="Helical" evidence="1">
    <location>
        <begin position="297"/>
        <end position="318"/>
    </location>
</feature>
<evidence type="ECO:0000256" key="1">
    <source>
        <dbReference type="SAM" id="Phobius"/>
    </source>
</evidence>
<keyword evidence="1" id="KW-1133">Transmembrane helix</keyword>
<evidence type="ECO:0008006" key="7">
    <source>
        <dbReference type="Google" id="ProtNLM"/>
    </source>
</evidence>
<feature type="signal peptide" evidence="2">
    <location>
        <begin position="1"/>
        <end position="15"/>
    </location>
</feature>
<feature type="transmembrane region" description="Helical" evidence="1">
    <location>
        <begin position="330"/>
        <end position="349"/>
    </location>
</feature>